<keyword evidence="8" id="KW-1185">Reference proteome</keyword>
<dbReference type="Pfam" id="PF00743">
    <property type="entry name" value="FMO-like"/>
    <property type="match status" value="1"/>
</dbReference>
<keyword evidence="5" id="KW-0521">NADP</keyword>
<accession>A0A2N3Y006</accession>
<organism evidence="7 8">
    <name type="scientific">Saccharopolyspora spinosa</name>
    <dbReference type="NCBI Taxonomy" id="60894"/>
    <lineage>
        <taxon>Bacteria</taxon>
        <taxon>Bacillati</taxon>
        <taxon>Actinomycetota</taxon>
        <taxon>Actinomycetes</taxon>
        <taxon>Pseudonocardiales</taxon>
        <taxon>Pseudonocardiaceae</taxon>
        <taxon>Saccharopolyspora</taxon>
    </lineage>
</organism>
<dbReference type="STRING" id="994479.GCA_000194155_05462"/>
<evidence type="ECO:0000256" key="6">
    <source>
        <dbReference type="ARBA" id="ARBA00023002"/>
    </source>
</evidence>
<dbReference type="PANTHER" id="PTHR23023">
    <property type="entry name" value="DIMETHYLANILINE MONOOXYGENASE"/>
    <property type="match status" value="1"/>
</dbReference>
<dbReference type="InterPro" id="IPR000960">
    <property type="entry name" value="Flavin_mOase"/>
</dbReference>
<evidence type="ECO:0000256" key="5">
    <source>
        <dbReference type="ARBA" id="ARBA00022857"/>
    </source>
</evidence>
<sequence>MRIAIIGAGFAGLSAAKVLTGFGHDVTAFEKAPDVGGVWSRSRRYPGLTTQNDKGTYSLSDFPMPKHYPEWPSGQQVQEYLESYARHFAILDKVRTSTEVLSAEPRANGGWSVTSADGCEDFEHLVVANGIFSEPFMPALPGTDEFRAAGGRYCPPSDFTEVGDARGRDVVVIGYGKSACDVAVALNEVSASTTVVARELLWKMPRMIGGALNYKYLLLTRLGEGLFRYAHLAGFEKFLHGPGRRVRNWMMGSLQDQIVRQLNLKKLGLVPGGSLEDIARSTVSLATEGFHEGVADGSITVHRDMLISSLGARAGKPVARLQDGTEIPADVIVAATGFHQRVPFLSQDIRDRLVDESGNFELYRQIHPHTVPDLSFCGYNSSFLSPLSAEVAALWIGVHLDGGLDLPPIEQRRAFVQERLRWMEERTDGNHARGTNIIPFSLHNIDEMLSDLGTGIGRRRRFTEWLLPVEPGVYTRVTRALMVRRARLTTAFGGRSSGTSAPPLGGVG</sequence>
<name>A0A2N3Y006_SACSN</name>
<dbReference type="InterPro" id="IPR020946">
    <property type="entry name" value="Flavin_mOase-like"/>
</dbReference>
<dbReference type="PIRSF" id="PIRSF000332">
    <property type="entry name" value="FMO"/>
    <property type="match status" value="1"/>
</dbReference>
<keyword evidence="6" id="KW-0560">Oxidoreductase</keyword>
<dbReference type="Proteomes" id="UP000233786">
    <property type="component" value="Unassembled WGS sequence"/>
</dbReference>
<comment type="caution">
    <text evidence="7">The sequence shown here is derived from an EMBL/GenBank/DDBJ whole genome shotgun (WGS) entry which is preliminary data.</text>
</comment>
<evidence type="ECO:0000256" key="1">
    <source>
        <dbReference type="ARBA" id="ARBA00009183"/>
    </source>
</evidence>
<dbReference type="AlphaFoldDB" id="A0A2N3Y006"/>
<keyword evidence="4" id="KW-0274">FAD</keyword>
<dbReference type="SUPFAM" id="SSF51905">
    <property type="entry name" value="FAD/NAD(P)-binding domain"/>
    <property type="match status" value="2"/>
</dbReference>
<dbReference type="RefSeq" id="WP_010311346.1">
    <property type="nucleotide sequence ID" value="NZ_CP061007.1"/>
</dbReference>
<evidence type="ECO:0000313" key="7">
    <source>
        <dbReference type="EMBL" id="PKW16256.1"/>
    </source>
</evidence>
<keyword evidence="3" id="KW-0285">Flavoprotein</keyword>
<dbReference type="InterPro" id="IPR036188">
    <property type="entry name" value="FAD/NAD-bd_sf"/>
</dbReference>
<evidence type="ECO:0000256" key="3">
    <source>
        <dbReference type="ARBA" id="ARBA00022630"/>
    </source>
</evidence>
<reference evidence="7" key="1">
    <citation type="submission" date="2017-12" db="EMBL/GenBank/DDBJ databases">
        <title>Sequencing the genomes of 1000 Actinobacteria strains.</title>
        <authorList>
            <person name="Klenk H.-P."/>
        </authorList>
    </citation>
    <scope>NUCLEOTIDE SEQUENCE [LARGE SCALE GENOMIC DNA]</scope>
    <source>
        <strain evidence="7">DSM 44228</strain>
    </source>
</reference>
<evidence type="ECO:0000256" key="4">
    <source>
        <dbReference type="ARBA" id="ARBA00022827"/>
    </source>
</evidence>
<dbReference type="OrthoDB" id="5168853at2"/>
<proteinExistence type="inferred from homology"/>
<comment type="similarity">
    <text evidence="1">Belongs to the FMO family.</text>
</comment>
<evidence type="ECO:0000313" key="8">
    <source>
        <dbReference type="Proteomes" id="UP000233786"/>
    </source>
</evidence>
<protein>
    <submittedName>
        <fullName evidence="7">Cation diffusion facilitator CzcD-associated flavoprotein CzcO</fullName>
    </submittedName>
</protein>
<gene>
    <name evidence="7" type="ORF">A8926_4071</name>
</gene>
<dbReference type="GO" id="GO:0050661">
    <property type="term" value="F:NADP binding"/>
    <property type="evidence" value="ECO:0007669"/>
    <property type="project" value="InterPro"/>
</dbReference>
<dbReference type="GO" id="GO:0050660">
    <property type="term" value="F:flavin adenine dinucleotide binding"/>
    <property type="evidence" value="ECO:0007669"/>
    <property type="project" value="InterPro"/>
</dbReference>
<dbReference type="InterPro" id="IPR050346">
    <property type="entry name" value="FMO-like"/>
</dbReference>
<comment type="similarity">
    <text evidence="2">Belongs to the FAD-binding monooxygenase family.</text>
</comment>
<dbReference type="Gene3D" id="3.50.50.60">
    <property type="entry name" value="FAD/NAD(P)-binding domain"/>
    <property type="match status" value="2"/>
</dbReference>
<evidence type="ECO:0000256" key="2">
    <source>
        <dbReference type="ARBA" id="ARBA00010139"/>
    </source>
</evidence>
<dbReference type="EMBL" id="PJNB01000001">
    <property type="protein sequence ID" value="PKW16256.1"/>
    <property type="molecule type" value="Genomic_DNA"/>
</dbReference>
<dbReference type="GO" id="GO:0004499">
    <property type="term" value="F:N,N-dimethylaniline monooxygenase activity"/>
    <property type="evidence" value="ECO:0007669"/>
    <property type="project" value="InterPro"/>
</dbReference>
<dbReference type="PRINTS" id="PR00370">
    <property type="entry name" value="FMOXYGENASE"/>
</dbReference>